<dbReference type="EMBL" id="HBGY01015909">
    <property type="protein sequence ID" value="CAD9581126.1"/>
    <property type="molecule type" value="Transcribed_RNA"/>
</dbReference>
<accession>A0A7S2KMB1</accession>
<organism evidence="1">
    <name type="scientific">Leptocylindrus danicus</name>
    <dbReference type="NCBI Taxonomy" id="163516"/>
    <lineage>
        <taxon>Eukaryota</taxon>
        <taxon>Sar</taxon>
        <taxon>Stramenopiles</taxon>
        <taxon>Ochrophyta</taxon>
        <taxon>Bacillariophyta</taxon>
        <taxon>Coscinodiscophyceae</taxon>
        <taxon>Chaetocerotophycidae</taxon>
        <taxon>Leptocylindrales</taxon>
        <taxon>Leptocylindraceae</taxon>
        <taxon>Leptocylindrus</taxon>
    </lineage>
</organism>
<reference evidence="1" key="1">
    <citation type="submission" date="2021-01" db="EMBL/GenBank/DDBJ databases">
        <authorList>
            <person name="Corre E."/>
            <person name="Pelletier E."/>
            <person name="Niang G."/>
            <person name="Scheremetjew M."/>
            <person name="Finn R."/>
            <person name="Kale V."/>
            <person name="Holt S."/>
            <person name="Cochrane G."/>
            <person name="Meng A."/>
            <person name="Brown T."/>
            <person name="Cohen L."/>
        </authorList>
    </citation>
    <scope>NUCLEOTIDE SEQUENCE</scope>
    <source>
        <strain evidence="1">B650</strain>
    </source>
</reference>
<proteinExistence type="predicted"/>
<sequence length="107" mass="12063">MYASGMCSRNQMYRNSSPLPCADHYARDARLEEGLVDDGKFVKRDTYVVAGRFPSSTMVQIFRPLAGRVDLKPDISTSLPGWGDYPQSLPLLWINGHPLWNGDRMSI</sequence>
<evidence type="ECO:0000313" key="1">
    <source>
        <dbReference type="EMBL" id="CAD9581126.1"/>
    </source>
</evidence>
<gene>
    <name evidence="1" type="ORF">LDAN0321_LOCUS10299</name>
</gene>
<name>A0A7S2KMB1_9STRA</name>
<dbReference type="AlphaFoldDB" id="A0A7S2KMB1"/>
<protein>
    <submittedName>
        <fullName evidence="1">Uncharacterized protein</fullName>
    </submittedName>
</protein>